<accession>A0A840EU37</accession>
<keyword evidence="3" id="KW-1185">Reference proteome</keyword>
<dbReference type="InterPro" id="IPR000866">
    <property type="entry name" value="AhpC/TSA"/>
</dbReference>
<dbReference type="InterPro" id="IPR047262">
    <property type="entry name" value="PRX-like1"/>
</dbReference>
<evidence type="ECO:0000259" key="1">
    <source>
        <dbReference type="PROSITE" id="PS51352"/>
    </source>
</evidence>
<dbReference type="Proteomes" id="UP000553034">
    <property type="component" value="Unassembled WGS sequence"/>
</dbReference>
<dbReference type="PANTHER" id="PTHR43640">
    <property type="entry name" value="OS07G0260300 PROTEIN"/>
    <property type="match status" value="1"/>
</dbReference>
<dbReference type="CDD" id="cd02969">
    <property type="entry name" value="PRX_like1"/>
    <property type="match status" value="1"/>
</dbReference>
<dbReference type="PROSITE" id="PS51352">
    <property type="entry name" value="THIOREDOXIN_2"/>
    <property type="match status" value="1"/>
</dbReference>
<dbReference type="PANTHER" id="PTHR43640:SF1">
    <property type="entry name" value="THIOREDOXIN-DEPENDENT PEROXIREDOXIN"/>
    <property type="match status" value="1"/>
</dbReference>
<reference evidence="2 3" key="1">
    <citation type="submission" date="2020-08" db="EMBL/GenBank/DDBJ databases">
        <title>Genomic Encyclopedia of Type Strains, Phase IV (KMG-IV): sequencing the most valuable type-strain genomes for metagenomic binning, comparative biology and taxonomic classification.</title>
        <authorList>
            <person name="Goeker M."/>
        </authorList>
    </citation>
    <scope>NUCLEOTIDE SEQUENCE [LARGE SCALE GENOMIC DNA]</scope>
    <source>
        <strain evidence="2 3">DSM 29568</strain>
    </source>
</reference>
<dbReference type="Gene3D" id="3.40.30.10">
    <property type="entry name" value="Glutaredoxin"/>
    <property type="match status" value="1"/>
</dbReference>
<proteinExistence type="predicted"/>
<name>A0A840EU37_9FLAO</name>
<dbReference type="InterPro" id="IPR036249">
    <property type="entry name" value="Thioredoxin-like_sf"/>
</dbReference>
<dbReference type="SUPFAM" id="SSF52833">
    <property type="entry name" value="Thioredoxin-like"/>
    <property type="match status" value="1"/>
</dbReference>
<dbReference type="Pfam" id="PF00578">
    <property type="entry name" value="AhpC-TSA"/>
    <property type="match status" value="1"/>
</dbReference>
<comment type="caution">
    <text evidence="2">The sequence shown here is derived from an EMBL/GenBank/DDBJ whole genome shotgun (WGS) entry which is preliminary data.</text>
</comment>
<dbReference type="GO" id="GO:0016209">
    <property type="term" value="F:antioxidant activity"/>
    <property type="evidence" value="ECO:0007669"/>
    <property type="project" value="InterPro"/>
</dbReference>
<dbReference type="GO" id="GO:0016491">
    <property type="term" value="F:oxidoreductase activity"/>
    <property type="evidence" value="ECO:0007669"/>
    <property type="project" value="InterPro"/>
</dbReference>
<sequence length="212" mass="23657">MKTFVTLSIVALLLLVSVISFGDIFSNRSYSNALKGGYKIGEQVTDFNLLNVDGNYVSLADYPAAKGFIIVFTTNHCPYAKAYEARIANLDKKYKLQGYPVIAINANSPDIIAENNFTNMKVRAQQKAFTYPYLFDKNQEVCKAFGASKTPHTYLLCKENKKLVVKYIGAIDDNYKDAKQVQQKFLEEAIQALLHGEEIAIKTTKAIGCSIK</sequence>
<gene>
    <name evidence="2" type="ORF">GGR32_001267</name>
</gene>
<feature type="domain" description="Thioredoxin" evidence="1">
    <location>
        <begin position="38"/>
        <end position="191"/>
    </location>
</feature>
<dbReference type="InterPro" id="IPR013766">
    <property type="entry name" value="Thioredoxin_domain"/>
</dbReference>
<evidence type="ECO:0000313" key="2">
    <source>
        <dbReference type="EMBL" id="MBB4118976.1"/>
    </source>
</evidence>
<dbReference type="RefSeq" id="WP_183477330.1">
    <property type="nucleotide sequence ID" value="NZ_JACIFO010000004.1"/>
</dbReference>
<protein>
    <submittedName>
        <fullName evidence="2">Peroxiredoxin</fullName>
    </submittedName>
</protein>
<dbReference type="AlphaFoldDB" id="A0A840EU37"/>
<organism evidence="2 3">
    <name type="scientific">Mesonia hippocampi</name>
    <dbReference type="NCBI Taxonomy" id="1628250"/>
    <lineage>
        <taxon>Bacteria</taxon>
        <taxon>Pseudomonadati</taxon>
        <taxon>Bacteroidota</taxon>
        <taxon>Flavobacteriia</taxon>
        <taxon>Flavobacteriales</taxon>
        <taxon>Flavobacteriaceae</taxon>
        <taxon>Mesonia</taxon>
    </lineage>
</organism>
<dbReference type="EMBL" id="JACIFO010000004">
    <property type="protein sequence ID" value="MBB4118976.1"/>
    <property type="molecule type" value="Genomic_DNA"/>
</dbReference>
<evidence type="ECO:0000313" key="3">
    <source>
        <dbReference type="Proteomes" id="UP000553034"/>
    </source>
</evidence>